<feature type="transmembrane region" description="Helical" evidence="1">
    <location>
        <begin position="402"/>
        <end position="419"/>
    </location>
</feature>
<proteinExistence type="predicted"/>
<feature type="transmembrane region" description="Helical" evidence="1">
    <location>
        <begin position="239"/>
        <end position="261"/>
    </location>
</feature>
<dbReference type="AlphaFoldDB" id="A0A1X6YLG2"/>
<name>A0A1X6YLG2_9RHOB</name>
<dbReference type="OrthoDB" id="7595044at2"/>
<dbReference type="Proteomes" id="UP000193570">
    <property type="component" value="Unassembled WGS sequence"/>
</dbReference>
<evidence type="ECO:0000256" key="1">
    <source>
        <dbReference type="SAM" id="Phobius"/>
    </source>
</evidence>
<feature type="transmembrane region" description="Helical" evidence="1">
    <location>
        <begin position="267"/>
        <end position="290"/>
    </location>
</feature>
<organism evidence="2 3">
    <name type="scientific">Roseivivax jejudonensis</name>
    <dbReference type="NCBI Taxonomy" id="1529041"/>
    <lineage>
        <taxon>Bacteria</taxon>
        <taxon>Pseudomonadati</taxon>
        <taxon>Pseudomonadota</taxon>
        <taxon>Alphaproteobacteria</taxon>
        <taxon>Rhodobacterales</taxon>
        <taxon>Roseobacteraceae</taxon>
        <taxon>Roseivivax</taxon>
    </lineage>
</organism>
<feature type="transmembrane region" description="Helical" evidence="1">
    <location>
        <begin position="371"/>
        <end position="390"/>
    </location>
</feature>
<evidence type="ECO:0000313" key="2">
    <source>
        <dbReference type="EMBL" id="SLN24534.1"/>
    </source>
</evidence>
<dbReference type="RefSeq" id="WP_085790704.1">
    <property type="nucleotide sequence ID" value="NZ_FWFK01000001.1"/>
</dbReference>
<feature type="transmembrane region" description="Helical" evidence="1">
    <location>
        <begin position="124"/>
        <end position="141"/>
    </location>
</feature>
<reference evidence="2 3" key="1">
    <citation type="submission" date="2017-03" db="EMBL/GenBank/DDBJ databases">
        <authorList>
            <person name="Afonso C.L."/>
            <person name="Miller P.J."/>
            <person name="Scott M.A."/>
            <person name="Spackman E."/>
            <person name="Goraichik I."/>
            <person name="Dimitrov K.M."/>
            <person name="Suarez D.L."/>
            <person name="Swayne D.E."/>
        </authorList>
    </citation>
    <scope>NUCLEOTIDE SEQUENCE [LARGE SCALE GENOMIC DNA]</scope>
    <source>
        <strain evidence="2 3">CECT 8625</strain>
    </source>
</reference>
<gene>
    <name evidence="2" type="ORF">ROJ8625_01009</name>
</gene>
<sequence length="465" mass="50759">MPNILATLALVAWPLLTLILFQRLSASRAMILSLVMGYMFLPEPPAGFDFPLLPALDKHNLPAFSALVALFWTRGAPQPLLPESALARLLVLVFVFSPIFTVMGNAEPLTFGASMIPGLGLKDMITLPIGQALILVPFLLARRLLASEAAQIELLRTLVIGGMVYSLLMLVEIRLSPQLNNWIYGFYQHSFGQTVRFGGYRPMVFLYHGLWTAFFCLMALSSAAALFRIGAPDRRPAYAIAALWLGGVLLLAKSLGALVLGAALVPLILIFGPVIQINVALVVAVLALGYPMMKGVGLVPEEKILAQAEAIDPDRAQSIGFRFDQEAQLLDRADYKPLFGWGTWGRNHRHDAYTGEIETVADGRWIITIGVYGWVGFLAEFGLLALPILLLWRETAMRGDGAAARCIAPLTLILAFNLFDMLPNATLTPLTWMIAGALTGYAEKLRADRGTARSGHPTLSWKPIL</sequence>
<dbReference type="EMBL" id="FWFK01000001">
    <property type="protein sequence ID" value="SLN24534.1"/>
    <property type="molecule type" value="Genomic_DNA"/>
</dbReference>
<keyword evidence="1" id="KW-1133">Transmembrane helix</keyword>
<feature type="transmembrane region" description="Helical" evidence="1">
    <location>
        <begin position="153"/>
        <end position="171"/>
    </location>
</feature>
<evidence type="ECO:0008006" key="4">
    <source>
        <dbReference type="Google" id="ProtNLM"/>
    </source>
</evidence>
<feature type="transmembrane region" description="Helical" evidence="1">
    <location>
        <begin position="85"/>
        <end position="104"/>
    </location>
</feature>
<protein>
    <recommendedName>
        <fullName evidence="4">O-Antigen ligase</fullName>
    </recommendedName>
</protein>
<evidence type="ECO:0000313" key="3">
    <source>
        <dbReference type="Proteomes" id="UP000193570"/>
    </source>
</evidence>
<feature type="transmembrane region" description="Helical" evidence="1">
    <location>
        <begin position="205"/>
        <end position="227"/>
    </location>
</feature>
<keyword evidence="3" id="KW-1185">Reference proteome</keyword>
<keyword evidence="1" id="KW-0472">Membrane</keyword>
<accession>A0A1X6YLG2</accession>
<keyword evidence="1" id="KW-0812">Transmembrane</keyword>